<dbReference type="GO" id="GO:0016491">
    <property type="term" value="F:oxidoreductase activity"/>
    <property type="evidence" value="ECO:0007669"/>
    <property type="project" value="InterPro"/>
</dbReference>
<dbReference type="OrthoDB" id="9773828at2"/>
<dbReference type="PANTHER" id="PTHR43312:SF1">
    <property type="entry name" value="NADP-DEPENDENT OXIDOREDUCTASE DOMAIN-CONTAINING PROTEIN"/>
    <property type="match status" value="1"/>
</dbReference>
<dbReference type="KEGG" id="bbev:BBEV_1372"/>
<evidence type="ECO:0000259" key="1">
    <source>
        <dbReference type="Pfam" id="PF00248"/>
    </source>
</evidence>
<accession>A0A1D7QUS0</accession>
<dbReference type="SUPFAM" id="SSF51430">
    <property type="entry name" value="NAD(P)-linked oxidoreductase"/>
    <property type="match status" value="1"/>
</dbReference>
<dbReference type="InterPro" id="IPR036812">
    <property type="entry name" value="NAD(P)_OxRdtase_dom_sf"/>
</dbReference>
<sequence>MKRNQLGSSSLFVSEIGFGTMSLSEDQNHNERILHEALDKGVNFFDTADLYQFGMNEVSVGKALAPYRNNVLIASKGGNDWHSQEGSWRWRPEKAYLKEAVKSSLKRLNTDYLDLYQLHGGTIDDPFDEVVEAFQEMKQEGLIRAWGISSIRPNVIRKFAEQTDIDSVMMQYSLLDRRPEEWFDLFKNNQISVIARGPLAKGLLADSWEKRDLQKGYLDYTESELADVLPRIEEEAGKLNMKMQHLGLRYAIEQPEVATAVPGASSSEQVHDNCDAANQASLTSKQIGALRLITKEGRYENHR</sequence>
<dbReference type="PATRIC" id="fig|632773.3.peg.1447"/>
<dbReference type="InterPro" id="IPR020471">
    <property type="entry name" value="AKR"/>
</dbReference>
<protein>
    <submittedName>
        <fullName evidence="2">Putative oxidoreductase</fullName>
    </submittedName>
</protein>
<dbReference type="Gene3D" id="3.20.20.100">
    <property type="entry name" value="NADP-dependent oxidoreductase domain"/>
    <property type="match status" value="1"/>
</dbReference>
<evidence type="ECO:0000313" key="3">
    <source>
        <dbReference type="Proteomes" id="UP000094463"/>
    </source>
</evidence>
<dbReference type="RefSeq" id="WP_069364790.1">
    <property type="nucleotide sequence ID" value="NZ_CP012502.1"/>
</dbReference>
<evidence type="ECO:0000313" key="2">
    <source>
        <dbReference type="EMBL" id="AOM82735.1"/>
    </source>
</evidence>
<reference evidence="2 3" key="1">
    <citation type="submission" date="2015-08" db="EMBL/GenBank/DDBJ databases">
        <title>The complete genome sequence of Bacillus beveridgei MLTeJB.</title>
        <authorList>
            <person name="Hanson T.E."/>
            <person name="Mesa C."/>
            <person name="Basesman S.M."/>
            <person name="Oremland R.S."/>
        </authorList>
    </citation>
    <scope>NUCLEOTIDE SEQUENCE [LARGE SCALE GENOMIC DNA]</scope>
    <source>
        <strain evidence="2 3">MLTeJB</strain>
    </source>
</reference>
<organism evidence="2 3">
    <name type="scientific">Salisediminibacterium beveridgei</name>
    <dbReference type="NCBI Taxonomy" id="632773"/>
    <lineage>
        <taxon>Bacteria</taxon>
        <taxon>Bacillati</taxon>
        <taxon>Bacillota</taxon>
        <taxon>Bacilli</taxon>
        <taxon>Bacillales</taxon>
        <taxon>Bacillaceae</taxon>
        <taxon>Salisediminibacterium</taxon>
    </lineage>
</organism>
<name>A0A1D7QUS0_9BACI</name>
<dbReference type="InterPro" id="IPR023210">
    <property type="entry name" value="NADP_OxRdtase_dom"/>
</dbReference>
<dbReference type="PRINTS" id="PR00069">
    <property type="entry name" value="ALDKETRDTASE"/>
</dbReference>
<dbReference type="Proteomes" id="UP000094463">
    <property type="component" value="Chromosome"/>
</dbReference>
<dbReference type="AlphaFoldDB" id="A0A1D7QUS0"/>
<dbReference type="Pfam" id="PF00248">
    <property type="entry name" value="Aldo_ket_red"/>
    <property type="match status" value="1"/>
</dbReference>
<proteinExistence type="predicted"/>
<gene>
    <name evidence="2" type="ORF">BBEV_1372</name>
</gene>
<dbReference type="PANTHER" id="PTHR43312">
    <property type="entry name" value="D-THREO-ALDOSE 1-DEHYDROGENASE"/>
    <property type="match status" value="1"/>
</dbReference>
<dbReference type="EMBL" id="CP012502">
    <property type="protein sequence ID" value="AOM82735.1"/>
    <property type="molecule type" value="Genomic_DNA"/>
</dbReference>
<dbReference type="CDD" id="cd19086">
    <property type="entry name" value="AKR_AKR11C1"/>
    <property type="match status" value="1"/>
</dbReference>
<dbReference type="InterPro" id="IPR053135">
    <property type="entry name" value="AKR2_Oxidoreductase"/>
</dbReference>
<dbReference type="STRING" id="632773.BBEV_1372"/>
<feature type="domain" description="NADP-dependent oxidoreductase" evidence="1">
    <location>
        <begin position="15"/>
        <end position="291"/>
    </location>
</feature>
<keyword evidence="3" id="KW-1185">Reference proteome</keyword>